<evidence type="ECO:0000313" key="1">
    <source>
        <dbReference type="EMBL" id="SFV70053.1"/>
    </source>
</evidence>
<organism evidence="1">
    <name type="scientific">hydrothermal vent metagenome</name>
    <dbReference type="NCBI Taxonomy" id="652676"/>
    <lineage>
        <taxon>unclassified sequences</taxon>
        <taxon>metagenomes</taxon>
        <taxon>ecological metagenomes</taxon>
    </lineage>
</organism>
<name>A0A1W1CWD8_9ZZZZ</name>
<dbReference type="EMBL" id="FPHF01000119">
    <property type="protein sequence ID" value="SFV70053.1"/>
    <property type="molecule type" value="Genomic_DNA"/>
</dbReference>
<dbReference type="AlphaFoldDB" id="A0A1W1CWD8"/>
<reference evidence="1" key="1">
    <citation type="submission" date="2016-10" db="EMBL/GenBank/DDBJ databases">
        <authorList>
            <person name="de Groot N.N."/>
        </authorList>
    </citation>
    <scope>NUCLEOTIDE SEQUENCE</scope>
</reference>
<protein>
    <submittedName>
        <fullName evidence="1">Uncharacterized protein</fullName>
    </submittedName>
</protein>
<gene>
    <name evidence="1" type="ORF">MNB_SM-4-611</name>
</gene>
<sequence>MKIFSFILSYKIHNNIFDCEEDKKYFLSKVWAQRGLDKTQKQYAEDSYQWKSTDQMYYSIYITKSHLKKKPKAIHPLQLNIDCQYNK</sequence>
<accession>A0A1W1CWD8</accession>
<proteinExistence type="predicted"/>